<name>A0A117I850_9MYCO</name>
<organism evidence="1 2">
    <name type="scientific">Mycolicibacterium brisbanense</name>
    <dbReference type="NCBI Taxonomy" id="146020"/>
    <lineage>
        <taxon>Bacteria</taxon>
        <taxon>Bacillati</taxon>
        <taxon>Actinomycetota</taxon>
        <taxon>Actinomycetes</taxon>
        <taxon>Mycobacteriales</taxon>
        <taxon>Mycobacteriaceae</taxon>
        <taxon>Mycolicibacterium</taxon>
    </lineage>
</organism>
<dbReference type="Proteomes" id="UP000069620">
    <property type="component" value="Unassembled WGS sequence"/>
</dbReference>
<gene>
    <name evidence="1" type="ORF">RMCB_6783</name>
</gene>
<dbReference type="STRING" id="146020.RMCB_6783"/>
<dbReference type="RefSeq" id="WP_062832241.1">
    <property type="nucleotide sequence ID" value="NZ_BCSX01000056.1"/>
</dbReference>
<dbReference type="EMBL" id="BCSX01000056">
    <property type="protein sequence ID" value="GAS92687.1"/>
    <property type="molecule type" value="Genomic_DNA"/>
</dbReference>
<reference evidence="2" key="2">
    <citation type="submission" date="2016-02" db="EMBL/GenBank/DDBJ databases">
        <title>Draft genome sequence of five rapidly growing Mycobacterium species.</title>
        <authorList>
            <person name="Katahira K."/>
            <person name="Gotou Y."/>
            <person name="Iida K."/>
            <person name="Ogura Y."/>
            <person name="Hayashi T."/>
        </authorList>
    </citation>
    <scope>NUCLEOTIDE SEQUENCE [LARGE SCALE GENOMIC DNA]</scope>
    <source>
        <strain evidence="2">JCM15654</strain>
    </source>
</reference>
<reference evidence="2" key="1">
    <citation type="journal article" date="2016" name="Genome Announc.">
        <title>Draft Genome Sequences of Five Rapidly Growing Mycobacterium Species, M. thermoresistibile, M. fortuitum subsp. acetamidolyticum, M. canariasense, M. brisbanense, and M. novocastrense.</title>
        <authorList>
            <person name="Katahira K."/>
            <person name="Ogura Y."/>
            <person name="Gotoh Y."/>
            <person name="Hayashi T."/>
        </authorList>
    </citation>
    <scope>NUCLEOTIDE SEQUENCE [LARGE SCALE GENOMIC DNA]</scope>
    <source>
        <strain evidence="2">JCM15654</strain>
    </source>
</reference>
<protein>
    <submittedName>
        <fullName evidence="1">Uncharacterized protein</fullName>
    </submittedName>
</protein>
<evidence type="ECO:0000313" key="1">
    <source>
        <dbReference type="EMBL" id="GAS92687.1"/>
    </source>
</evidence>
<sequence length="186" mass="20391">MKDLFRELGIPSATLARALAVDAGVHAALEAKANEAVEYWKGIAPVFSPETSNRSTPPHGEPGDYRDSVHVEWRQGELGPYARIASHDYKAVWIEFGAEHMPEFACASRTCLAMGGDGKILHESIEHAQGHLRNALKELARVRATGSARDIAAAAQHVSSARQARSAAFRVLRSERRSRSGGRRRR</sequence>
<keyword evidence="2" id="KW-1185">Reference proteome</keyword>
<accession>A0A117I850</accession>
<comment type="caution">
    <text evidence="1">The sequence shown here is derived from an EMBL/GenBank/DDBJ whole genome shotgun (WGS) entry which is preliminary data.</text>
</comment>
<dbReference type="AlphaFoldDB" id="A0A117I850"/>
<evidence type="ECO:0000313" key="2">
    <source>
        <dbReference type="Proteomes" id="UP000069620"/>
    </source>
</evidence>
<dbReference type="OrthoDB" id="4775182at2"/>
<proteinExistence type="predicted"/>